<keyword evidence="3" id="KW-1185">Reference proteome</keyword>
<evidence type="ECO:0000313" key="2">
    <source>
        <dbReference type="EMBL" id="CAD7000138.1"/>
    </source>
</evidence>
<comment type="caution">
    <text evidence="2">The sequence shown here is derived from an EMBL/GenBank/DDBJ whole genome shotgun (WGS) entry which is preliminary data.</text>
</comment>
<sequence length="181" mass="20295">MRNDNTNNNHKNYSHWQQAGRQDSLTAARQREKYGKQICQCGDALHYACVSATRMRASENQNIPPTQCSVAKATTAARATDSLMRKNKLIRRSFCPYIYTNRTPPAYPAYPAGAEAPPKTPLCPLLRIFLLFCSCCHAAKEAYCCLCMRSLIFAAAVRLRPVKPPNLVQLINQCNKMLAPN</sequence>
<name>A0A811UP95_CERCA</name>
<gene>
    <name evidence="2" type="ORF">CCAP1982_LOCUS8631</name>
</gene>
<organism evidence="2 3">
    <name type="scientific">Ceratitis capitata</name>
    <name type="common">Mediterranean fruit fly</name>
    <name type="synonym">Tephritis capitata</name>
    <dbReference type="NCBI Taxonomy" id="7213"/>
    <lineage>
        <taxon>Eukaryota</taxon>
        <taxon>Metazoa</taxon>
        <taxon>Ecdysozoa</taxon>
        <taxon>Arthropoda</taxon>
        <taxon>Hexapoda</taxon>
        <taxon>Insecta</taxon>
        <taxon>Pterygota</taxon>
        <taxon>Neoptera</taxon>
        <taxon>Endopterygota</taxon>
        <taxon>Diptera</taxon>
        <taxon>Brachycera</taxon>
        <taxon>Muscomorpha</taxon>
        <taxon>Tephritoidea</taxon>
        <taxon>Tephritidae</taxon>
        <taxon>Ceratitis</taxon>
        <taxon>Ceratitis</taxon>
    </lineage>
</organism>
<feature type="region of interest" description="Disordered" evidence="1">
    <location>
        <begin position="1"/>
        <end position="27"/>
    </location>
</feature>
<dbReference type="EMBL" id="CAJHJT010000012">
    <property type="protein sequence ID" value="CAD7000138.1"/>
    <property type="molecule type" value="Genomic_DNA"/>
</dbReference>
<dbReference type="Proteomes" id="UP000606786">
    <property type="component" value="Unassembled WGS sequence"/>
</dbReference>
<reference evidence="2" key="1">
    <citation type="submission" date="2020-11" db="EMBL/GenBank/DDBJ databases">
        <authorList>
            <person name="Whitehead M."/>
        </authorList>
    </citation>
    <scope>NUCLEOTIDE SEQUENCE</scope>
    <source>
        <strain evidence="2">EGII</strain>
    </source>
</reference>
<proteinExistence type="predicted"/>
<protein>
    <submittedName>
        <fullName evidence="2">(Mediterranean fruit fly) hypothetical protein</fullName>
    </submittedName>
</protein>
<accession>A0A811UP95</accession>
<evidence type="ECO:0000256" key="1">
    <source>
        <dbReference type="SAM" id="MobiDB-lite"/>
    </source>
</evidence>
<evidence type="ECO:0000313" key="3">
    <source>
        <dbReference type="Proteomes" id="UP000606786"/>
    </source>
</evidence>
<dbReference type="AlphaFoldDB" id="A0A811UP95"/>